<feature type="domain" description="3-octaprenyl-4-hydroxybenzoate carboxy-lyase-like N-terminal" evidence="2">
    <location>
        <begin position="9"/>
        <end position="88"/>
    </location>
</feature>
<evidence type="ECO:0000259" key="3">
    <source>
        <dbReference type="Pfam" id="PF20696"/>
    </source>
</evidence>
<accession>A0A7C2PJM6</accession>
<dbReference type="EMBL" id="DSOL01000032">
    <property type="protein sequence ID" value="HEN27299.1"/>
    <property type="molecule type" value="Genomic_DNA"/>
</dbReference>
<gene>
    <name evidence="4" type="ORF">ENQ77_01250</name>
</gene>
<dbReference type="SUPFAM" id="SSF50475">
    <property type="entry name" value="FMN-binding split barrel"/>
    <property type="match status" value="1"/>
</dbReference>
<reference evidence="4" key="1">
    <citation type="journal article" date="2020" name="mSystems">
        <title>Genome- and Community-Level Interaction Insights into Carbon Utilization and Element Cycling Functions of Hydrothermarchaeota in Hydrothermal Sediment.</title>
        <authorList>
            <person name="Zhou Z."/>
            <person name="Liu Y."/>
            <person name="Xu W."/>
            <person name="Pan J."/>
            <person name="Luo Z.H."/>
            <person name="Li M."/>
        </authorList>
    </citation>
    <scope>NUCLEOTIDE SEQUENCE [LARGE SCALE GENOMIC DNA]</scope>
    <source>
        <strain evidence="4">SpSt-34</strain>
    </source>
</reference>
<dbReference type="GO" id="GO:0016831">
    <property type="term" value="F:carboxy-lyase activity"/>
    <property type="evidence" value="ECO:0007669"/>
    <property type="project" value="InterPro"/>
</dbReference>
<dbReference type="AlphaFoldDB" id="A0A7C2PJM6"/>
<dbReference type="SUPFAM" id="SSF143968">
    <property type="entry name" value="UbiD C-terminal domain-like"/>
    <property type="match status" value="1"/>
</dbReference>
<dbReference type="InterPro" id="IPR002830">
    <property type="entry name" value="UbiD"/>
</dbReference>
<organism evidence="4">
    <name type="scientific">candidate division WOR-3 bacterium</name>
    <dbReference type="NCBI Taxonomy" id="2052148"/>
    <lineage>
        <taxon>Bacteria</taxon>
        <taxon>Bacteria division WOR-3</taxon>
    </lineage>
</organism>
<sequence>MYESLRDYLDKLEKEGYLLRIKKEIENGEEIFTILWKLAEKGKDDPALIFENIKGYTIPIVANIFGSDSKRWALAFGLKNTMSIKELRNFVISKIEQKNEWKKPILISSSEAPTKEVILKGNEIDLFNFPILEWHPNDNGRYVTYGLAITKDETYGVNVGIYRMMVLDRNKLTIMCSPYQHIGIYLEKAKKEGKKYLECAVTIGNIPALIIAGFTKLKIRENEMEFAAALNGGQPVKLVKCETVNLEVPADSEIVIEGRISVENFAPEGTFGEYMGYHEEKMEYPVFEISCITHRRNPFYLTTIVSHHRADGEALFRSVVQNAHFYRELKRAEIPGFVDCWLPLYGHGFVGIVSVNKKFRGWGRQLLYKIFGIPFVAATINCLILVDDDIDPANLDEVIWALGTRVDPYRDVVITKPIAMYGLNPAASVRVKPPETSAEISLISRMLIDATLKAEEDGLQRKPPIPVKVRKEMVQTVEAKWKEYGFVE</sequence>
<name>A0A7C2PJM6_UNCW3</name>
<dbReference type="PANTHER" id="PTHR30108:SF17">
    <property type="entry name" value="FERULIC ACID DECARBOXYLASE 1"/>
    <property type="match status" value="1"/>
</dbReference>
<protein>
    <submittedName>
        <fullName evidence="4">UbiD family decarboxylase</fullName>
    </submittedName>
</protein>
<dbReference type="GO" id="GO:0033494">
    <property type="term" value="P:ferulate metabolic process"/>
    <property type="evidence" value="ECO:0007669"/>
    <property type="project" value="TreeGrafter"/>
</dbReference>
<dbReference type="Gene3D" id="3.40.1670.10">
    <property type="entry name" value="UbiD C-terminal domain-like"/>
    <property type="match status" value="1"/>
</dbReference>
<evidence type="ECO:0000259" key="2">
    <source>
        <dbReference type="Pfam" id="PF20695"/>
    </source>
</evidence>
<feature type="domain" description="3-octaprenyl-4-hydroxybenzoate carboxy-lyase-like Rift-related" evidence="1">
    <location>
        <begin position="108"/>
        <end position="306"/>
    </location>
</feature>
<feature type="domain" description="3-octaprenyl-4-hydroxybenzoate carboxy-lyase-like C-terminal" evidence="3">
    <location>
        <begin position="318"/>
        <end position="450"/>
    </location>
</feature>
<dbReference type="NCBIfam" id="TIGR00148">
    <property type="entry name" value="UbiD family decarboxylase"/>
    <property type="match status" value="1"/>
</dbReference>
<dbReference type="InterPro" id="IPR049383">
    <property type="entry name" value="UbiD-like_N"/>
</dbReference>
<comment type="caution">
    <text evidence="4">The sequence shown here is derived from an EMBL/GenBank/DDBJ whole genome shotgun (WGS) entry which is preliminary data.</text>
</comment>
<dbReference type="InterPro" id="IPR048304">
    <property type="entry name" value="UbiD_Rift_dom"/>
</dbReference>
<dbReference type="GO" id="GO:0005737">
    <property type="term" value="C:cytoplasm"/>
    <property type="evidence" value="ECO:0007669"/>
    <property type="project" value="TreeGrafter"/>
</dbReference>
<dbReference type="Pfam" id="PF01977">
    <property type="entry name" value="UbiD"/>
    <property type="match status" value="1"/>
</dbReference>
<proteinExistence type="predicted"/>
<dbReference type="PANTHER" id="PTHR30108">
    <property type="entry name" value="3-OCTAPRENYL-4-HYDROXYBENZOATE CARBOXY-LYASE-RELATED"/>
    <property type="match status" value="1"/>
</dbReference>
<dbReference type="GO" id="GO:0046281">
    <property type="term" value="P:cinnamic acid catabolic process"/>
    <property type="evidence" value="ECO:0007669"/>
    <property type="project" value="TreeGrafter"/>
</dbReference>
<dbReference type="Pfam" id="PF20696">
    <property type="entry name" value="UbiD_C"/>
    <property type="match status" value="1"/>
</dbReference>
<dbReference type="InterPro" id="IPR049381">
    <property type="entry name" value="UbiD-like_C"/>
</dbReference>
<dbReference type="Pfam" id="PF20695">
    <property type="entry name" value="UbiD_N"/>
    <property type="match status" value="1"/>
</dbReference>
<evidence type="ECO:0000313" key="4">
    <source>
        <dbReference type="EMBL" id="HEN27299.1"/>
    </source>
</evidence>
<evidence type="ECO:0000259" key="1">
    <source>
        <dbReference type="Pfam" id="PF01977"/>
    </source>
</evidence>